<evidence type="ECO:0000256" key="6">
    <source>
        <dbReference type="ARBA" id="ARBA00033356"/>
    </source>
</evidence>
<keyword evidence="9" id="KW-1185">Reference proteome</keyword>
<dbReference type="PANTHER" id="PTHR36837:SF2">
    <property type="entry name" value="POLY(3-HYDROXYALKANOATE) POLYMERASE SUBUNIT PHAC"/>
    <property type="match status" value="1"/>
</dbReference>
<evidence type="ECO:0000256" key="5">
    <source>
        <dbReference type="ARBA" id="ARBA00023315"/>
    </source>
</evidence>
<dbReference type="RefSeq" id="WP_161810841.1">
    <property type="nucleotide sequence ID" value="NZ_BLJN01000001.1"/>
</dbReference>
<keyword evidence="4" id="KW-0583">PHB biosynthesis</keyword>
<dbReference type="PANTHER" id="PTHR36837">
    <property type="entry name" value="POLY(3-HYDROXYALKANOATE) POLYMERASE SUBUNIT PHAC"/>
    <property type="match status" value="1"/>
</dbReference>
<accession>A0A829Y8W5</accession>
<name>A0A829Y8W5_9GAMM</name>
<comment type="pathway">
    <text evidence="1">Biopolymer metabolism; poly-(R)-3-hydroxybutanoate biosynthesis.</text>
</comment>
<dbReference type="AlphaFoldDB" id="A0A829Y8W5"/>
<reference evidence="9" key="1">
    <citation type="submission" date="2020-01" db="EMBL/GenBank/DDBJ databases">
        <title>'Steroidobacter agaridevorans' sp. nov., agar-degrading bacteria isolated from rhizosphere soils.</title>
        <authorList>
            <person name="Ikenaga M."/>
            <person name="Kataoka M."/>
            <person name="Murouchi A."/>
            <person name="Katsuragi S."/>
            <person name="Sakai M."/>
        </authorList>
    </citation>
    <scope>NUCLEOTIDE SEQUENCE [LARGE SCALE GENOMIC DNA]</scope>
    <source>
        <strain evidence="9">YU21-B</strain>
    </source>
</reference>
<protein>
    <recommendedName>
        <fullName evidence="2">Poly(3-hydroxyalkanoate) polymerase subunit PhaC</fullName>
    </recommendedName>
    <alternativeName>
        <fullName evidence="6">PHB synthase subunit PhaC</fullName>
    </alternativeName>
</protein>
<evidence type="ECO:0000256" key="2">
    <source>
        <dbReference type="ARBA" id="ARBA00019065"/>
    </source>
</evidence>
<dbReference type="InterPro" id="IPR000073">
    <property type="entry name" value="AB_hydrolase_1"/>
</dbReference>
<dbReference type="InterPro" id="IPR029058">
    <property type="entry name" value="AB_hydrolase_fold"/>
</dbReference>
<dbReference type="UniPathway" id="UPA00917"/>
<dbReference type="Pfam" id="PF00561">
    <property type="entry name" value="Abhydrolase_1"/>
    <property type="match status" value="1"/>
</dbReference>
<dbReference type="InterPro" id="IPR051321">
    <property type="entry name" value="PHA/PHB_synthase"/>
</dbReference>
<evidence type="ECO:0000313" key="8">
    <source>
        <dbReference type="EMBL" id="GFE79012.1"/>
    </source>
</evidence>
<evidence type="ECO:0000256" key="4">
    <source>
        <dbReference type="ARBA" id="ARBA00022752"/>
    </source>
</evidence>
<feature type="domain" description="AB hydrolase-1" evidence="7">
    <location>
        <begin position="90"/>
        <end position="341"/>
    </location>
</feature>
<keyword evidence="5" id="KW-0012">Acyltransferase</keyword>
<evidence type="ECO:0000313" key="9">
    <source>
        <dbReference type="Proteomes" id="UP000445000"/>
    </source>
</evidence>
<dbReference type="GO" id="GO:0016746">
    <property type="term" value="F:acyltransferase activity"/>
    <property type="evidence" value="ECO:0007669"/>
    <property type="project" value="UniProtKB-KW"/>
</dbReference>
<dbReference type="SUPFAM" id="SSF53474">
    <property type="entry name" value="alpha/beta-Hydrolases"/>
    <property type="match status" value="1"/>
</dbReference>
<evidence type="ECO:0000256" key="1">
    <source>
        <dbReference type="ARBA" id="ARBA00004683"/>
    </source>
</evidence>
<evidence type="ECO:0000256" key="3">
    <source>
        <dbReference type="ARBA" id="ARBA00022679"/>
    </source>
</evidence>
<sequence length="364" mass="40500">MSGATPGSAELAAITNDFMRRMSQGLAALANAGEVTIGSSAKEAVFTEDKITLYRYRPSEVVAPENRVHTPVLISYALVNRPYMMDLQADRSLIRGLLQRGVDVYLIDWGYPDGADRYLALEDYVLRYMSHCVDFVRKASGQDRINLLGVCQGGSMSLCYAALHPQRLRNLITMVTPVDFHTPENLLTKWAKHVDVDALVAATGNVSGEALNALFVSLMPFRLNSQKYVDLLHQLNDPNTSAAALENFLRMEKWIFDSPDQAGEMFRQFLTLFVKQNRLSKGTLEVGGRKVDLKQITMPVLNIYAMQDHLVPPSSSKPLGELTGSSDYSTHEFQGGHIGIYVSGTAQRQIPDKIAGWLRERDRS</sequence>
<proteinExistence type="predicted"/>
<dbReference type="InterPro" id="IPR010125">
    <property type="entry name" value="PHA_synth_III_C"/>
</dbReference>
<comment type="caution">
    <text evidence="8">The sequence shown here is derived from an EMBL/GenBank/DDBJ whole genome shotgun (WGS) entry which is preliminary data.</text>
</comment>
<dbReference type="Gene3D" id="3.40.50.1820">
    <property type="entry name" value="alpha/beta hydrolase"/>
    <property type="match status" value="1"/>
</dbReference>
<keyword evidence="3" id="KW-0808">Transferase</keyword>
<dbReference type="GO" id="GO:0042619">
    <property type="term" value="P:poly-hydroxybutyrate biosynthetic process"/>
    <property type="evidence" value="ECO:0007669"/>
    <property type="project" value="UniProtKB-KW"/>
</dbReference>
<dbReference type="NCBIfam" id="TIGR01836">
    <property type="entry name" value="PHA_synth_III_C"/>
    <property type="match status" value="1"/>
</dbReference>
<organism evidence="8 9">
    <name type="scientific">Steroidobacter agaridevorans</name>
    <dbReference type="NCBI Taxonomy" id="2695856"/>
    <lineage>
        <taxon>Bacteria</taxon>
        <taxon>Pseudomonadati</taxon>
        <taxon>Pseudomonadota</taxon>
        <taxon>Gammaproteobacteria</taxon>
        <taxon>Steroidobacterales</taxon>
        <taxon>Steroidobacteraceae</taxon>
        <taxon>Steroidobacter</taxon>
    </lineage>
</organism>
<dbReference type="EMBL" id="BLJN01000001">
    <property type="protein sequence ID" value="GFE79012.1"/>
    <property type="molecule type" value="Genomic_DNA"/>
</dbReference>
<evidence type="ECO:0000259" key="7">
    <source>
        <dbReference type="Pfam" id="PF00561"/>
    </source>
</evidence>
<dbReference type="Proteomes" id="UP000445000">
    <property type="component" value="Unassembled WGS sequence"/>
</dbReference>
<gene>
    <name evidence="8" type="primary">phbC</name>
    <name evidence="8" type="ORF">GCM10011487_10120</name>
</gene>